<keyword evidence="2" id="KW-0808">Transferase</keyword>
<dbReference type="Gene3D" id="3.40.50.150">
    <property type="entry name" value="Vaccinia Virus protein VP39"/>
    <property type="match status" value="1"/>
</dbReference>
<feature type="domain" description="Methyltransferase type 11" evidence="1">
    <location>
        <begin position="44"/>
        <end position="139"/>
    </location>
</feature>
<comment type="caution">
    <text evidence="2">The sequence shown here is derived from an EMBL/GenBank/DDBJ whole genome shotgun (WGS) entry which is preliminary data.</text>
</comment>
<dbReference type="RefSeq" id="WP_009727474.1">
    <property type="nucleotide sequence ID" value="NZ_APHR01000078.1"/>
</dbReference>
<proteinExistence type="predicted"/>
<dbReference type="PATRIC" id="fig|1286106.3.peg.2531"/>
<name>M7PNE3_9GAMM</name>
<evidence type="ECO:0000259" key="1">
    <source>
        <dbReference type="Pfam" id="PF08241"/>
    </source>
</evidence>
<dbReference type="eggNOG" id="COG2226">
    <property type="taxonomic scope" value="Bacteria"/>
</dbReference>
<dbReference type="InterPro" id="IPR029063">
    <property type="entry name" value="SAM-dependent_MTases_sf"/>
</dbReference>
<accession>M7PNE3</accession>
<dbReference type="Pfam" id="PF08241">
    <property type="entry name" value="Methyltransf_11"/>
    <property type="match status" value="1"/>
</dbReference>
<gene>
    <name evidence="2" type="ORF">MPL1_12668</name>
</gene>
<reference evidence="2 3" key="1">
    <citation type="journal article" date="2013" name="Genome Announc.">
        <title>Draft Genome Sequence of Methylophaga lonarensis MPLT, a Haloalkaliphilic (Non-Methane-Utilizing) Methylotroph.</title>
        <authorList>
            <person name="Shetty S.A."/>
            <person name="Marathe N.P."/>
            <person name="Munot H."/>
            <person name="Antony C.P."/>
            <person name="Dhotre D.P."/>
            <person name="Murrell J.C."/>
            <person name="Shouche Y.S."/>
        </authorList>
    </citation>
    <scope>NUCLEOTIDE SEQUENCE [LARGE SCALE GENOMIC DNA]</scope>
    <source>
        <strain evidence="2 3">MPL</strain>
    </source>
</reference>
<dbReference type="STRING" id="1286106.MPL1_12668"/>
<dbReference type="EMBL" id="APHR01000078">
    <property type="protein sequence ID" value="EMR11994.1"/>
    <property type="molecule type" value="Genomic_DNA"/>
</dbReference>
<dbReference type="AlphaFoldDB" id="M7PNE3"/>
<dbReference type="SUPFAM" id="SSF53335">
    <property type="entry name" value="S-adenosyl-L-methionine-dependent methyltransferases"/>
    <property type="match status" value="1"/>
</dbReference>
<evidence type="ECO:0000313" key="3">
    <source>
        <dbReference type="Proteomes" id="UP000012019"/>
    </source>
</evidence>
<evidence type="ECO:0000313" key="2">
    <source>
        <dbReference type="EMBL" id="EMR11994.1"/>
    </source>
</evidence>
<protein>
    <submittedName>
        <fullName evidence="2">Methylase</fullName>
    </submittedName>
</protein>
<dbReference type="CDD" id="cd02440">
    <property type="entry name" value="AdoMet_MTases"/>
    <property type="match status" value="1"/>
</dbReference>
<organism evidence="2 3">
    <name type="scientific">Methylophaga lonarensis MPL</name>
    <dbReference type="NCBI Taxonomy" id="1286106"/>
    <lineage>
        <taxon>Bacteria</taxon>
        <taxon>Pseudomonadati</taxon>
        <taxon>Pseudomonadota</taxon>
        <taxon>Gammaproteobacteria</taxon>
        <taxon>Thiotrichales</taxon>
        <taxon>Piscirickettsiaceae</taxon>
        <taxon>Methylophaga</taxon>
    </lineage>
</organism>
<dbReference type="Proteomes" id="UP000012019">
    <property type="component" value="Unassembled WGS sequence"/>
</dbReference>
<dbReference type="PANTHER" id="PTHR43861:SF1">
    <property type="entry name" value="TRANS-ACONITATE 2-METHYLTRANSFERASE"/>
    <property type="match status" value="1"/>
</dbReference>
<sequence>MKDSKKFWDKCAEKYIKRPIKDQASYQQKLAITREFLKSDWTVLEFGCGSGGTAILHAPYVKQIVATDISDKMIDAARRKAVEAQVDNIVFQQGTLDSLKFQNESFDAVLGLNVLHLLEDVDGAIVHIHRLLKTEGVFVSSTSLVAEINVAFRWLISGMQLLGLAPYVSRLTKNQLVSKLLNAGFTIEREWQSSHESVFIVARKG</sequence>
<dbReference type="GO" id="GO:0008757">
    <property type="term" value="F:S-adenosylmethionine-dependent methyltransferase activity"/>
    <property type="evidence" value="ECO:0007669"/>
    <property type="project" value="InterPro"/>
</dbReference>
<dbReference type="InterPro" id="IPR013216">
    <property type="entry name" value="Methyltransf_11"/>
</dbReference>
<dbReference type="PANTHER" id="PTHR43861">
    <property type="entry name" value="TRANS-ACONITATE 2-METHYLTRANSFERASE-RELATED"/>
    <property type="match status" value="1"/>
</dbReference>
<keyword evidence="2" id="KW-0489">Methyltransferase</keyword>
<dbReference type="OrthoDB" id="9801538at2"/>
<dbReference type="GO" id="GO:0032259">
    <property type="term" value="P:methylation"/>
    <property type="evidence" value="ECO:0007669"/>
    <property type="project" value="UniProtKB-KW"/>
</dbReference>
<keyword evidence="3" id="KW-1185">Reference proteome</keyword>